<sequence>MKRRNQGSRCAGGLSLRGRTVSALADCRANTLTPRHMSAHRPLGAPDRSLVPDGLRLAANVSRNDPLRSGTG</sequence>
<comment type="caution">
    <text evidence="1">The sequence shown here is derived from an EMBL/GenBank/DDBJ whole genome shotgun (WGS) entry which is preliminary data.</text>
</comment>
<proteinExistence type="predicted"/>
<dbReference type="EMBL" id="AAMT01000008">
    <property type="protein sequence ID" value="EAQ12654.1"/>
    <property type="molecule type" value="Genomic_DNA"/>
</dbReference>
<keyword evidence="2" id="KW-1185">Reference proteome</keyword>
<dbReference type="Proteomes" id="UP000002931">
    <property type="component" value="Unassembled WGS sequence"/>
</dbReference>
<evidence type="ECO:0000313" key="1">
    <source>
        <dbReference type="EMBL" id="EAQ12654.1"/>
    </source>
</evidence>
<dbReference type="AlphaFoldDB" id="A3VH99"/>
<reference evidence="1 2" key="1">
    <citation type="journal article" date="2010" name="J. Bacteriol.">
        <title>Genome sequences of Pelagibaca bermudensis HTCC2601T and Maritimibacter alkaliphilus HTCC2654T, the type strains of two marine Roseobacter genera.</title>
        <authorList>
            <person name="Thrash J.C."/>
            <person name="Cho J.C."/>
            <person name="Ferriera S."/>
            <person name="Johnson J."/>
            <person name="Vergin K.L."/>
            <person name="Giovannoni S.J."/>
        </authorList>
    </citation>
    <scope>NUCLEOTIDE SEQUENCE [LARGE SCALE GENOMIC DNA]</scope>
    <source>
        <strain evidence="1 2">HTCC2654</strain>
    </source>
</reference>
<accession>A3VH99</accession>
<protein>
    <submittedName>
        <fullName evidence="1">Uncharacterized protein</fullName>
    </submittedName>
</protein>
<evidence type="ECO:0000313" key="2">
    <source>
        <dbReference type="Proteomes" id="UP000002931"/>
    </source>
</evidence>
<dbReference type="HOGENOM" id="CLU_2717618_0_0_5"/>
<organism evidence="1 2">
    <name type="scientific">Maritimibacter alkaliphilus HTCC2654</name>
    <dbReference type="NCBI Taxonomy" id="314271"/>
    <lineage>
        <taxon>Bacteria</taxon>
        <taxon>Pseudomonadati</taxon>
        <taxon>Pseudomonadota</taxon>
        <taxon>Alphaproteobacteria</taxon>
        <taxon>Rhodobacterales</taxon>
        <taxon>Roseobacteraceae</taxon>
        <taxon>Maritimibacter</taxon>
    </lineage>
</organism>
<name>A3VH99_9RHOB</name>
<gene>
    <name evidence="1" type="ORF">RB2654_15250</name>
</gene>